<dbReference type="InterPro" id="IPR056769">
    <property type="entry name" value="Piezo_TM1-24"/>
</dbReference>
<feature type="region of interest" description="Disordered" evidence="1">
    <location>
        <begin position="157"/>
        <end position="178"/>
    </location>
</feature>
<name>A0ABN9A4U1_RANTA</name>
<keyword evidence="2" id="KW-1133">Transmembrane helix</keyword>
<feature type="transmembrane region" description="Helical" evidence="2">
    <location>
        <begin position="424"/>
        <end position="444"/>
    </location>
</feature>
<evidence type="ECO:0000256" key="1">
    <source>
        <dbReference type="SAM" id="MobiDB-lite"/>
    </source>
</evidence>
<evidence type="ECO:0000313" key="6">
    <source>
        <dbReference type="Proteomes" id="UP001176941"/>
    </source>
</evidence>
<feature type="transmembrane region" description="Helical" evidence="2">
    <location>
        <begin position="533"/>
        <end position="553"/>
    </location>
</feature>
<dbReference type="InterPro" id="IPR027272">
    <property type="entry name" value="Piezo"/>
</dbReference>
<dbReference type="EMBL" id="OX460343">
    <property type="protein sequence ID" value="CAI9181298.1"/>
    <property type="molecule type" value="Genomic_DNA"/>
</dbReference>
<dbReference type="PANTHER" id="PTHR47049:SF6">
    <property type="entry name" value="PIEZO-TYPE MECHANOSENSITIVE ION CHANNEL COMPONENT"/>
    <property type="match status" value="1"/>
</dbReference>
<evidence type="ECO:0000256" key="2">
    <source>
        <dbReference type="SAM" id="Phobius"/>
    </source>
</evidence>
<feature type="domain" description="Piezo TM25-28" evidence="3">
    <location>
        <begin position="624"/>
        <end position="693"/>
    </location>
</feature>
<feature type="transmembrane region" description="Helical" evidence="2">
    <location>
        <begin position="391"/>
        <end position="418"/>
    </location>
</feature>
<sequence length="693" mass="81066">MVLPPHQSHLSLTQKQHRKMKLFLMEAGWLFGIESVIQMDYSSTWKIIANSDLSWYHQGVLAAFMENVSSAVKVYDVQEERTNKEDRALACSPAPLTAERRRSLWYMTHYPMERKGLLVTLNGNPVDYHTIHRSLLLENGPTKADLYSMPQYHWERTATSPEKEEEKDDEKEFEDERSREKRSVKVHAMVSMFQFIIKQSYICTLIATMTTSNSAEWGLYHVLTAPLSRPSPLEAWSITYHSWMTFMLLIWSCTLWIIHNRKKYAMISSPFMVVYGNLLPILRYIWSFELSEIKKVLEILRKEGAGGACLKYDEQDVEVDSKAQEKEEEKEPREEQQEQREEEEEEEVDEQDVMKVLGNLVVALFIKYLIYICRGMFFFISFEGKIMMYKIFYMVLFLFYVALYPVSLFNYVFLISWAFTLPYAELHCLSSSVCTVWTCAIIVCKMLHQLQTIKPENFSVNCSLPNEKQMKILLQQLNMSLIYSAPIDPMEWMGLRKSSPLLVYLRNNLLMLAILAFEVTIYRHQEYYQANVIGQRIDFYIVIHTSWLIAVLYRHRRKAITEILIHPSTAASWLASSPSSISSASASPPAPCRDYPWRFKGASFNDNIVKWLYFPDFIVWPKLLFLLCKSYLDISMVVIFSYLFWFVLTIIFITGTTRISNFCMGYVVACFYFLLFGGNLLLKPIKSILCYWD</sequence>
<feature type="transmembrane region" description="Helical" evidence="2">
    <location>
        <begin position="356"/>
        <end position="379"/>
    </location>
</feature>
<accession>A0ABN9A4U1</accession>
<dbReference type="Proteomes" id="UP001176941">
    <property type="component" value="Chromosome X"/>
</dbReference>
<dbReference type="Pfam" id="PF24871">
    <property type="entry name" value="Piezo_TM1-24"/>
    <property type="match status" value="2"/>
</dbReference>
<proteinExistence type="predicted"/>
<dbReference type="PANTHER" id="PTHR47049">
    <property type="entry name" value="PIEZO-TYPE MECHANOSENSITIVE ION CHANNEL HOMOLOG"/>
    <property type="match status" value="1"/>
</dbReference>
<keyword evidence="6" id="KW-1185">Reference proteome</keyword>
<protein>
    <submittedName>
        <fullName evidence="5">Uncharacterized protein</fullName>
    </submittedName>
</protein>
<dbReference type="InterPro" id="IPR031805">
    <property type="entry name" value="Piezo_TM25-28"/>
</dbReference>
<feature type="transmembrane region" description="Helical" evidence="2">
    <location>
        <begin position="240"/>
        <end position="258"/>
    </location>
</feature>
<feature type="transmembrane region" description="Helical" evidence="2">
    <location>
        <begin position="659"/>
        <end position="682"/>
    </location>
</feature>
<organism evidence="5 6">
    <name type="scientific">Rangifer tarandus platyrhynchus</name>
    <name type="common">Svalbard reindeer</name>
    <dbReference type="NCBI Taxonomy" id="3082113"/>
    <lineage>
        <taxon>Eukaryota</taxon>
        <taxon>Metazoa</taxon>
        <taxon>Chordata</taxon>
        <taxon>Craniata</taxon>
        <taxon>Vertebrata</taxon>
        <taxon>Euteleostomi</taxon>
        <taxon>Mammalia</taxon>
        <taxon>Eutheria</taxon>
        <taxon>Laurasiatheria</taxon>
        <taxon>Artiodactyla</taxon>
        <taxon>Ruminantia</taxon>
        <taxon>Pecora</taxon>
        <taxon>Cervidae</taxon>
        <taxon>Odocoileinae</taxon>
        <taxon>Rangifer</taxon>
    </lineage>
</organism>
<evidence type="ECO:0000313" key="5">
    <source>
        <dbReference type="EMBL" id="CAI9181298.1"/>
    </source>
</evidence>
<feature type="transmembrane region" description="Helical" evidence="2">
    <location>
        <begin position="265"/>
        <end position="286"/>
    </location>
</feature>
<gene>
    <name evidence="5" type="ORF">MRATA1EN1_LOCUS30260</name>
</gene>
<feature type="region of interest" description="Disordered" evidence="1">
    <location>
        <begin position="321"/>
        <end position="348"/>
    </location>
</feature>
<keyword evidence="2" id="KW-0812">Transmembrane</keyword>
<dbReference type="Pfam" id="PF15917">
    <property type="entry name" value="Piezo_TM25-28"/>
    <property type="match status" value="1"/>
</dbReference>
<keyword evidence="2" id="KW-0472">Membrane</keyword>
<evidence type="ECO:0000259" key="4">
    <source>
        <dbReference type="Pfam" id="PF24871"/>
    </source>
</evidence>
<reference evidence="5" key="1">
    <citation type="submission" date="2023-04" db="EMBL/GenBank/DDBJ databases">
        <authorList>
            <consortium name="ELIXIR-Norway"/>
        </authorList>
    </citation>
    <scope>NUCLEOTIDE SEQUENCE [LARGE SCALE GENOMIC DNA]</scope>
</reference>
<feature type="transmembrane region" description="Helical" evidence="2">
    <location>
        <begin position="631"/>
        <end position="653"/>
    </location>
</feature>
<feature type="domain" description="Piezo TM1-24" evidence="4">
    <location>
        <begin position="235"/>
        <end position="292"/>
    </location>
</feature>
<feature type="compositionally biased region" description="Basic and acidic residues" evidence="1">
    <location>
        <begin position="321"/>
        <end position="339"/>
    </location>
</feature>
<feature type="transmembrane region" description="Helical" evidence="2">
    <location>
        <begin position="501"/>
        <end position="521"/>
    </location>
</feature>
<evidence type="ECO:0000259" key="3">
    <source>
        <dbReference type="Pfam" id="PF15917"/>
    </source>
</evidence>
<feature type="domain" description="Piezo TM1-24" evidence="4">
    <location>
        <begin position="323"/>
        <end position="408"/>
    </location>
</feature>